<comment type="pathway">
    <text evidence="1 9">Porphyrin-containing compound metabolism; protoporphyrin-IX biosynthesis; coproporphyrinogen-III from 5-aminolevulinate: step 3/4.</text>
</comment>
<dbReference type="PANTHER" id="PTHR38042">
    <property type="entry name" value="UROPORPHYRINOGEN-III SYNTHASE, CHLOROPLASTIC"/>
    <property type="match status" value="1"/>
</dbReference>
<evidence type="ECO:0000256" key="8">
    <source>
        <dbReference type="ARBA" id="ARBA00048617"/>
    </source>
</evidence>
<dbReference type="EC" id="4.2.1.75" evidence="3 9"/>
<dbReference type="CDD" id="cd06578">
    <property type="entry name" value="HemD"/>
    <property type="match status" value="1"/>
</dbReference>
<sequence length="252" mass="26765">MTVLLIRANRNDIDAQHLAALGISSRVDPYLRISSVKNIAGAMRMLSELDDAKKSTARPTWLAITSTNALSYFDDLLPEHELDRIFDKNSNVKFAAIGNQTSSQLIARGATEVLQPVNANSESLADLMCKGTAGTVVIPSGSIAMETLANRLADSGFKIVSEVVYETSFVSESPVSVDEVRDGMFDAVLLRSPSAARAFEQFNPNASVKVICAGEATAIQAQKLGLNVAAVSAGPDPQLVAQTIAKVIGSQK</sequence>
<dbReference type="Pfam" id="PF02602">
    <property type="entry name" value="HEM4"/>
    <property type="match status" value="1"/>
</dbReference>
<evidence type="ECO:0000256" key="9">
    <source>
        <dbReference type="RuleBase" id="RU366031"/>
    </source>
</evidence>
<dbReference type="PANTHER" id="PTHR38042:SF1">
    <property type="entry name" value="UROPORPHYRINOGEN-III SYNTHASE, CHLOROPLASTIC"/>
    <property type="match status" value="1"/>
</dbReference>
<name>A0A1D9E0P3_9MICO</name>
<comment type="similarity">
    <text evidence="2 9">Belongs to the uroporphyrinogen-III synthase family.</text>
</comment>
<dbReference type="STRING" id="535712.A4Z71_06520"/>
<dbReference type="GO" id="GO:0004852">
    <property type="term" value="F:uroporphyrinogen-III synthase activity"/>
    <property type="evidence" value="ECO:0007669"/>
    <property type="project" value="UniProtKB-UniRule"/>
</dbReference>
<dbReference type="Gene3D" id="3.40.50.10090">
    <property type="match status" value="2"/>
</dbReference>
<evidence type="ECO:0000256" key="3">
    <source>
        <dbReference type="ARBA" id="ARBA00013109"/>
    </source>
</evidence>
<evidence type="ECO:0000256" key="2">
    <source>
        <dbReference type="ARBA" id="ARBA00008133"/>
    </source>
</evidence>
<organism evidence="11 12">
    <name type="scientific">Candidatus Rhodoluna planktonica</name>
    <dbReference type="NCBI Taxonomy" id="535712"/>
    <lineage>
        <taxon>Bacteria</taxon>
        <taxon>Bacillati</taxon>
        <taxon>Actinomycetota</taxon>
        <taxon>Actinomycetes</taxon>
        <taxon>Micrococcales</taxon>
        <taxon>Microbacteriaceae</taxon>
        <taxon>Luna cluster</taxon>
        <taxon>Luna-1 subcluster</taxon>
        <taxon>Rhodoluna</taxon>
    </lineage>
</organism>
<dbReference type="RefSeq" id="WP_070955088.1">
    <property type="nucleotide sequence ID" value="NZ_CP015208.1"/>
</dbReference>
<dbReference type="AlphaFoldDB" id="A0A1D9E0P3"/>
<dbReference type="Proteomes" id="UP000243784">
    <property type="component" value="Chromosome"/>
</dbReference>
<feature type="domain" description="Tetrapyrrole biosynthesis uroporphyrinogen III synthase" evidence="10">
    <location>
        <begin position="16"/>
        <end position="237"/>
    </location>
</feature>
<evidence type="ECO:0000259" key="10">
    <source>
        <dbReference type="Pfam" id="PF02602"/>
    </source>
</evidence>
<comment type="function">
    <text evidence="6 9">Catalyzes cyclization of the linear tetrapyrrole, hydroxymethylbilane, to the macrocyclic uroporphyrinogen III.</text>
</comment>
<gene>
    <name evidence="11" type="ORF">A4Z71_06520</name>
</gene>
<evidence type="ECO:0000313" key="12">
    <source>
        <dbReference type="Proteomes" id="UP000243784"/>
    </source>
</evidence>
<dbReference type="EMBL" id="CP015208">
    <property type="protein sequence ID" value="AOY56590.1"/>
    <property type="molecule type" value="Genomic_DNA"/>
</dbReference>
<keyword evidence="5 9" id="KW-0627">Porphyrin biosynthesis</keyword>
<evidence type="ECO:0000256" key="6">
    <source>
        <dbReference type="ARBA" id="ARBA00037589"/>
    </source>
</evidence>
<evidence type="ECO:0000256" key="1">
    <source>
        <dbReference type="ARBA" id="ARBA00004772"/>
    </source>
</evidence>
<dbReference type="InterPro" id="IPR039793">
    <property type="entry name" value="UROS/Hem4"/>
</dbReference>
<evidence type="ECO:0000313" key="11">
    <source>
        <dbReference type="EMBL" id="AOY56590.1"/>
    </source>
</evidence>
<evidence type="ECO:0000256" key="4">
    <source>
        <dbReference type="ARBA" id="ARBA00023239"/>
    </source>
</evidence>
<reference evidence="11 12" key="1">
    <citation type="journal article" date="2016" name="Biochim. Biophys. Acta">
        <title>Photochemical characterization of actinorhodopsin and its functional existence in the natural host.</title>
        <authorList>
            <person name="Nakamura S."/>
            <person name="Kikukawa T."/>
            <person name="Tamogami J."/>
            <person name="Kamiya M."/>
            <person name="Aizawa T."/>
            <person name="Hahn M.W."/>
            <person name="Ihara K."/>
            <person name="Kamo N."/>
            <person name="Demura M."/>
        </authorList>
    </citation>
    <scope>NUCLEOTIDE SEQUENCE [LARGE SCALE GENOMIC DNA]</scope>
    <source>
        <strain evidence="11 12">MWH-Dar1</strain>
    </source>
</reference>
<evidence type="ECO:0000256" key="7">
    <source>
        <dbReference type="ARBA" id="ARBA00040167"/>
    </source>
</evidence>
<keyword evidence="4 9" id="KW-0456">Lyase</keyword>
<dbReference type="GO" id="GO:0006782">
    <property type="term" value="P:protoporphyrinogen IX biosynthetic process"/>
    <property type="evidence" value="ECO:0007669"/>
    <property type="project" value="UniProtKB-UniRule"/>
</dbReference>
<dbReference type="KEGG" id="rpla:A4Z71_06520"/>
<dbReference type="InterPro" id="IPR036108">
    <property type="entry name" value="4pyrrol_syn_uPrphyn_synt_sf"/>
</dbReference>
<protein>
    <recommendedName>
        <fullName evidence="7 9">Uroporphyrinogen-III synthase</fullName>
        <ecNumber evidence="3 9">4.2.1.75</ecNumber>
    </recommendedName>
</protein>
<dbReference type="InterPro" id="IPR003754">
    <property type="entry name" value="4pyrrol_synth_uPrphyn_synth"/>
</dbReference>
<dbReference type="SUPFAM" id="SSF69618">
    <property type="entry name" value="HemD-like"/>
    <property type="match status" value="1"/>
</dbReference>
<accession>A0A1D9E0P3</accession>
<proteinExistence type="inferred from homology"/>
<keyword evidence="12" id="KW-1185">Reference proteome</keyword>
<comment type="catalytic activity">
    <reaction evidence="8 9">
        <text>hydroxymethylbilane = uroporphyrinogen III + H2O</text>
        <dbReference type="Rhea" id="RHEA:18965"/>
        <dbReference type="ChEBI" id="CHEBI:15377"/>
        <dbReference type="ChEBI" id="CHEBI:57308"/>
        <dbReference type="ChEBI" id="CHEBI:57845"/>
        <dbReference type="EC" id="4.2.1.75"/>
    </reaction>
</comment>
<evidence type="ECO:0000256" key="5">
    <source>
        <dbReference type="ARBA" id="ARBA00023244"/>
    </source>
</evidence>
<dbReference type="UniPathway" id="UPA00251">
    <property type="reaction ID" value="UER00320"/>
</dbReference>
<dbReference type="GO" id="GO:0006780">
    <property type="term" value="P:uroporphyrinogen III biosynthetic process"/>
    <property type="evidence" value="ECO:0007669"/>
    <property type="project" value="UniProtKB-UniRule"/>
</dbReference>
<dbReference type="OrthoDB" id="5114696at2"/>